<keyword evidence="3" id="KW-0732">Signal</keyword>
<accession>A0A5B8VGU9</accession>
<keyword evidence="5" id="KW-1185">Reference proteome</keyword>
<evidence type="ECO:0000256" key="1">
    <source>
        <dbReference type="ARBA" id="ARBA00022801"/>
    </source>
</evidence>
<dbReference type="GO" id="GO:0005975">
    <property type="term" value="P:carbohydrate metabolic process"/>
    <property type="evidence" value="ECO:0007669"/>
    <property type="project" value="InterPro"/>
</dbReference>
<dbReference type="EMBL" id="CP042434">
    <property type="protein sequence ID" value="QEC70383.1"/>
    <property type="molecule type" value="Genomic_DNA"/>
</dbReference>
<keyword evidence="1" id="KW-0378">Hydrolase</keyword>
<proteinExistence type="predicted"/>
<evidence type="ECO:0000313" key="5">
    <source>
        <dbReference type="Proteomes" id="UP000321291"/>
    </source>
</evidence>
<dbReference type="SUPFAM" id="SSF51445">
    <property type="entry name" value="(Trans)glycosidases"/>
    <property type="match status" value="1"/>
</dbReference>
<dbReference type="OrthoDB" id="9779211at2"/>
<dbReference type="GO" id="GO:0004553">
    <property type="term" value="F:hydrolase activity, hydrolyzing O-glycosyl compounds"/>
    <property type="evidence" value="ECO:0007669"/>
    <property type="project" value="InterPro"/>
</dbReference>
<dbReference type="InterPro" id="IPR013785">
    <property type="entry name" value="Aldolase_TIM"/>
</dbReference>
<keyword evidence="2" id="KW-0326">Glycosidase</keyword>
<dbReference type="KEGG" id="agi:FSB73_00315"/>
<dbReference type="Pfam" id="PF02065">
    <property type="entry name" value="Melibiase"/>
    <property type="match status" value="1"/>
</dbReference>
<feature type="chain" id="PRO_5022879462" evidence="3">
    <location>
        <begin position="26"/>
        <end position="713"/>
    </location>
</feature>
<dbReference type="RefSeq" id="WP_146779647.1">
    <property type="nucleotide sequence ID" value="NZ_CP042434.1"/>
</dbReference>
<gene>
    <name evidence="4" type="ORF">FSB73_00315</name>
</gene>
<evidence type="ECO:0000313" key="4">
    <source>
        <dbReference type="EMBL" id="QEC70383.1"/>
    </source>
</evidence>
<protein>
    <submittedName>
        <fullName evidence="4">Alpha-galactosidase</fullName>
    </submittedName>
</protein>
<evidence type="ECO:0000256" key="3">
    <source>
        <dbReference type="SAM" id="SignalP"/>
    </source>
</evidence>
<dbReference type="InterPro" id="IPR017853">
    <property type="entry name" value="GH"/>
</dbReference>
<organism evidence="4 5">
    <name type="scientific">Arachidicoccus ginsenosidivorans</name>
    <dbReference type="NCBI Taxonomy" id="496057"/>
    <lineage>
        <taxon>Bacteria</taxon>
        <taxon>Pseudomonadati</taxon>
        <taxon>Bacteroidota</taxon>
        <taxon>Chitinophagia</taxon>
        <taxon>Chitinophagales</taxon>
        <taxon>Chitinophagaceae</taxon>
        <taxon>Arachidicoccus</taxon>
    </lineage>
</organism>
<name>A0A5B8VGU9_9BACT</name>
<evidence type="ECO:0000256" key="2">
    <source>
        <dbReference type="ARBA" id="ARBA00023295"/>
    </source>
</evidence>
<dbReference type="AlphaFoldDB" id="A0A5B8VGU9"/>
<dbReference type="InterPro" id="IPR000111">
    <property type="entry name" value="Glyco_hydro_27/36_CS"/>
</dbReference>
<dbReference type="Gene3D" id="3.20.20.70">
    <property type="entry name" value="Aldolase class I"/>
    <property type="match status" value="1"/>
</dbReference>
<dbReference type="PROSITE" id="PS00512">
    <property type="entry name" value="ALPHA_GALACTOSIDASE"/>
    <property type="match status" value="1"/>
</dbReference>
<dbReference type="Proteomes" id="UP000321291">
    <property type="component" value="Chromosome"/>
</dbReference>
<reference evidence="4 5" key="1">
    <citation type="journal article" date="2017" name="Int. J. Syst. Evol. Microbiol.">
        <title>Arachidicoccus ginsenosidivorans sp. nov., with ginsenoside-converting activity isolated from ginseng cultivating soil.</title>
        <authorList>
            <person name="Siddiqi M.Z."/>
            <person name="Aslam Z."/>
            <person name="Im W.T."/>
        </authorList>
    </citation>
    <scope>NUCLEOTIDE SEQUENCE [LARGE SCALE GENOMIC DNA]</scope>
    <source>
        <strain evidence="4 5">Gsoil 809</strain>
    </source>
</reference>
<sequence length="713" mass="81222">MNHSKLIFIPLMTLSILSLCKASRAAERVAYFHDNKPQFIQASYADCQIILSNDTLIIKNAQIARKFRFNNGNLISLSLTDNAHPYQWSCQSSQTDCSIPGLSKSPDSGYLVVDTIATTSVSPAYLQASIYTKSDKLEVKRVLKIYPNCPAIECIYYLRGSTNKKWWSQSTSLGNLSNIESLNKRKETPGAIPIMESISLGGRHWNIQCIEFKDITDRNNNLVNEVNQVAYRQPAKLIGNLLYATDAQNDHGIFLLKEAPNTQAQLDYPGYDFLSSLGKFQVIGIGIQPSDLDTEGWVRAYGFVIGVTYGGQLNKMQALRDYQSKIRIHKPGRDDMVLMNTWGDRNQDKSISAFFIEKELVKAAKLGISHFQIDDGWQTGRSSNSAFKGGSLIGIWNNKDYWMPDPKKFPRGLKPIVDLGKKLGIEICLWFNPSKDSSYLNWRSDAQAIIKLYKTYGIRTFKIDGVQVNDKRSDIRLRRMFDTIMEVTQKKVVFNLDVTAGKRYGYHYFNEYGNIFLENRYTDWGNYYPFWTLRNLWQLSKYVPPQNLQIEFLNIFRNIDKYPVSDSFAPAKMGFDYCFALTMMAQPLAWMEATGLPAKAFNISPIIKKYRSYQTDIHQGQIFPIGKEPSGKSWTGFQSILNAKEGYLLILRELNSLNSTLITSWLPKGKSVKLKLILGQGQDHTIKTTTNGKLPISLIKENSYVLYHYTIVD</sequence>
<feature type="signal peptide" evidence="3">
    <location>
        <begin position="1"/>
        <end position="25"/>
    </location>
</feature>